<dbReference type="Pfam" id="PF02585">
    <property type="entry name" value="PIG-L"/>
    <property type="match status" value="1"/>
</dbReference>
<evidence type="ECO:0000313" key="2">
    <source>
        <dbReference type="Proteomes" id="UP000661112"/>
    </source>
</evidence>
<dbReference type="EMBL" id="JACJSG010000015">
    <property type="protein sequence ID" value="MBD2501476.1"/>
    <property type="molecule type" value="Genomic_DNA"/>
</dbReference>
<evidence type="ECO:0000313" key="1">
    <source>
        <dbReference type="EMBL" id="MBD2501476.1"/>
    </source>
</evidence>
<reference evidence="1 2" key="1">
    <citation type="journal article" date="2020" name="ISME J.">
        <title>Comparative genomics reveals insights into cyanobacterial evolution and habitat adaptation.</title>
        <authorList>
            <person name="Chen M.Y."/>
            <person name="Teng W.K."/>
            <person name="Zhao L."/>
            <person name="Hu C.X."/>
            <person name="Zhou Y.K."/>
            <person name="Han B.P."/>
            <person name="Song L.R."/>
            <person name="Shu W.S."/>
        </authorList>
    </citation>
    <scope>NUCLEOTIDE SEQUENCE [LARGE SCALE GENOMIC DNA]</scope>
    <source>
        <strain evidence="1 2">FACHB-119</strain>
    </source>
</reference>
<comment type="caution">
    <text evidence="1">The sequence shown here is derived from an EMBL/GenBank/DDBJ whole genome shotgun (WGS) entry which is preliminary data.</text>
</comment>
<protein>
    <submittedName>
        <fullName evidence="1">PIG-L family deacetylase</fullName>
    </submittedName>
</protein>
<accession>A0ABR8D4T0</accession>
<sequence length="265" mass="30627">MKPKFSIKAYLQHLQKLIPISWLEKVQYVHSWLLYKWLLLGGSKTLLCSEKPIMVFSPHQDDETFGCGGMIAYKRENNIPVTVVFITDGKGSKAINVDWQNQIIQTRQQEAIAALGILGVEASNIHFLSKPDGNLGELDDAEYQQTIYEITELINHYQPEEIYVPHKKDCHRDHEATYKLVKTAIQQIKFNVEVFQYSVWLFWRAPIFILLKLQDIAEAHNFSIVAVQDKKKRAIAAYASQINNLPKGFIKQFLATHEIFFKSEF</sequence>
<dbReference type="PANTHER" id="PTHR12993">
    <property type="entry name" value="N-ACETYLGLUCOSAMINYL-PHOSPHATIDYLINOSITOL DE-N-ACETYLASE-RELATED"/>
    <property type="match status" value="1"/>
</dbReference>
<dbReference type="InterPro" id="IPR003737">
    <property type="entry name" value="GlcNAc_PI_deacetylase-related"/>
</dbReference>
<dbReference type="SUPFAM" id="SSF102588">
    <property type="entry name" value="LmbE-like"/>
    <property type="match status" value="1"/>
</dbReference>
<dbReference type="InterPro" id="IPR024078">
    <property type="entry name" value="LmbE-like_dom_sf"/>
</dbReference>
<keyword evidence="2" id="KW-1185">Reference proteome</keyword>
<dbReference type="PANTHER" id="PTHR12993:SF29">
    <property type="entry name" value="BLR3841 PROTEIN"/>
    <property type="match status" value="1"/>
</dbReference>
<proteinExistence type="predicted"/>
<dbReference type="RefSeq" id="WP_190472364.1">
    <property type="nucleotide sequence ID" value="NZ_JACJSG010000015.1"/>
</dbReference>
<dbReference type="Gene3D" id="3.40.50.10320">
    <property type="entry name" value="LmbE-like"/>
    <property type="match status" value="1"/>
</dbReference>
<name>A0ABR8D4T0_9NOST</name>
<organism evidence="1 2">
    <name type="scientific">Anabaena azotica FACHB-119</name>
    <dbReference type="NCBI Taxonomy" id="947527"/>
    <lineage>
        <taxon>Bacteria</taxon>
        <taxon>Bacillati</taxon>
        <taxon>Cyanobacteriota</taxon>
        <taxon>Cyanophyceae</taxon>
        <taxon>Nostocales</taxon>
        <taxon>Nostocaceae</taxon>
        <taxon>Anabaena</taxon>
        <taxon>Anabaena azotica</taxon>
    </lineage>
</organism>
<dbReference type="Proteomes" id="UP000661112">
    <property type="component" value="Unassembled WGS sequence"/>
</dbReference>
<gene>
    <name evidence="1" type="ORF">H6G83_12840</name>
</gene>